<reference evidence="1 2" key="1">
    <citation type="submission" date="2017-05" db="EMBL/GenBank/DDBJ databases">
        <title>Comparative genomic and metabolic analysis of manganese-oxidizing mechanisms in Celeribater manganoxidans DY25T: its adaption to the environment of polymetallic nodule.</title>
        <authorList>
            <person name="Wang X."/>
        </authorList>
    </citation>
    <scope>NUCLEOTIDE SEQUENCE [LARGE SCALE GENOMIC DNA]</scope>
    <source>
        <strain evidence="1 2">DY25</strain>
    </source>
</reference>
<accession>A0A291LZN0</accession>
<organism evidence="1 2">
    <name type="scientific">Pacificitalea manganoxidans</name>
    <dbReference type="NCBI Taxonomy" id="1411902"/>
    <lineage>
        <taxon>Bacteria</taxon>
        <taxon>Pseudomonadati</taxon>
        <taxon>Pseudomonadota</taxon>
        <taxon>Alphaproteobacteria</taxon>
        <taxon>Rhodobacterales</taxon>
        <taxon>Paracoccaceae</taxon>
        <taxon>Pacificitalea</taxon>
    </lineage>
</organism>
<sequence>MSNADWRTRLADAIGKSGKSKRAVSLASGNGPGYVHSIIAEGKDPTITNLLAVCDAIPVSMVYILHGHEMTPEDALLLKELHRHPSKRAAIQSLLKPE</sequence>
<dbReference type="EMBL" id="CP021404">
    <property type="protein sequence ID" value="ATI41915.1"/>
    <property type="molecule type" value="Genomic_DNA"/>
</dbReference>
<dbReference type="KEGG" id="cmag:CBW24_07810"/>
<protein>
    <submittedName>
        <fullName evidence="1">Transcriptional regulator</fullName>
    </submittedName>
</protein>
<keyword evidence="2" id="KW-1185">Reference proteome</keyword>
<proteinExistence type="predicted"/>
<evidence type="ECO:0000313" key="2">
    <source>
        <dbReference type="Proteomes" id="UP000219050"/>
    </source>
</evidence>
<name>A0A291LZN0_9RHOB</name>
<dbReference type="OrthoDB" id="7924611at2"/>
<dbReference type="AlphaFoldDB" id="A0A291LZN0"/>
<gene>
    <name evidence="1" type="ORF">CBW24_07810</name>
</gene>
<evidence type="ECO:0000313" key="1">
    <source>
        <dbReference type="EMBL" id="ATI41915.1"/>
    </source>
</evidence>
<dbReference type="Proteomes" id="UP000219050">
    <property type="component" value="Chromosome"/>
</dbReference>